<dbReference type="FunFam" id="2.60.40.10:FF:000034">
    <property type="entry name" value="Titin isoform A"/>
    <property type="match status" value="1"/>
</dbReference>
<dbReference type="GO" id="GO:0031430">
    <property type="term" value="C:M band"/>
    <property type="evidence" value="ECO:0007669"/>
    <property type="project" value="TreeGrafter"/>
</dbReference>
<evidence type="ECO:0000256" key="2">
    <source>
        <dbReference type="ARBA" id="ARBA00023319"/>
    </source>
</evidence>
<dbReference type="Pfam" id="PF00041">
    <property type="entry name" value="fn3"/>
    <property type="match status" value="3"/>
</dbReference>
<protein>
    <recommendedName>
        <fullName evidence="7">Titin</fullName>
    </recommendedName>
</protein>
<dbReference type="InterPro" id="IPR036179">
    <property type="entry name" value="Ig-like_dom_sf"/>
</dbReference>
<dbReference type="InterPro" id="IPR003598">
    <property type="entry name" value="Ig_sub2"/>
</dbReference>
<dbReference type="PANTHER" id="PTHR14340:SF9">
    <property type="entry name" value="FIBRONECTIN TYPE-III DOMAIN-CONTAINING PROTEIN"/>
    <property type="match status" value="1"/>
</dbReference>
<dbReference type="PANTHER" id="PTHR14340">
    <property type="entry name" value="MICROFIBRIL-ASSOCIATED GLYCOPROTEIN 3"/>
    <property type="match status" value="1"/>
</dbReference>
<dbReference type="Ensembl" id="ENSPLAT00000015598.1">
    <property type="protein sequence ID" value="ENSPLAP00000019605.1"/>
    <property type="gene ID" value="ENSPLAG00000001868.1"/>
</dbReference>
<dbReference type="STRING" id="48699.ENSPLAP00000019605"/>
<dbReference type="CDD" id="cd00063">
    <property type="entry name" value="FN3"/>
    <property type="match status" value="4"/>
</dbReference>
<dbReference type="SMART" id="SM00408">
    <property type="entry name" value="IGc2"/>
    <property type="match status" value="2"/>
</dbReference>
<dbReference type="Proteomes" id="UP000261500">
    <property type="component" value="Unplaced"/>
</dbReference>
<dbReference type="SMART" id="SM00060">
    <property type="entry name" value="FN3"/>
    <property type="match status" value="4"/>
</dbReference>
<name>A0A3B3V1K1_9TELE</name>
<sequence length="679" mass="73837">MTGIPLPTAKWISDGKEITPEGRLKIESAGPSTTLSITECQRGDTGEYIVTVSNPAGSKTAALHVTVLDLPGPPIGPINILEVTPDHMMIQWRAPKDDGGTPITNYVVEKKDVKKVPGLIEGMEYRIRIRATNKVGDSEPREVPETILAKDILVPPEVVVDVSCRDSVTVRAGQIISLITRVKGRPDPEITWTKDARALSQEKRLEMNNNYPVCELIISDSVRSDYGKYGIVAKNSSGQAQATILVNVKIKLDGTLVVRAGDSFAVEAIVKGKPQPDVKWTKDETTEEIKKGPRLQLETGADFSKLLITGARRTDSGKYVVTASNSVGTSSAKCRINVLDRPGPIRDLKKCETKRGVWSVHSNAVITNKAKVTRLIEGNEYIFRVRAENKMGPGPAVQSEAIVAGTQFSVPDAPEAPEVTKIGKEEMTVQWSEPDRDGGKPIIGYLLEKREEHAVRWSPVNKDPVPGTRFTVTGLLPLHDYQYRVKAVNEIGVGTPSKASRAITAKDAVGNPLPHTSLYALTEPPAPPTNLKVVDSTKSTITLSWTKPVSDGGAPLIGYVVEIRAQGSAKKGDDGWKRCNVAAQLIVCEFTVTSLDEKLVYEFRVSAQNQVGMSLPCNLEGAVIPREILGNEHCIEFVTRSVTLILMLAPCLGTNLWRMAAAISQTMLLKNVMWPEAIG</sequence>
<dbReference type="InterPro" id="IPR013783">
    <property type="entry name" value="Ig-like_fold"/>
</dbReference>
<dbReference type="InterPro" id="IPR013098">
    <property type="entry name" value="Ig_I-set"/>
</dbReference>
<dbReference type="GeneTree" id="ENSGT01110000267173"/>
<dbReference type="GO" id="GO:0045214">
    <property type="term" value="P:sarcomere organization"/>
    <property type="evidence" value="ECO:0007669"/>
    <property type="project" value="TreeGrafter"/>
</dbReference>
<dbReference type="Gene3D" id="2.60.40.10">
    <property type="entry name" value="Immunoglobulins"/>
    <property type="match status" value="7"/>
</dbReference>
<feature type="domain" description="Ig-like" evidence="3">
    <location>
        <begin position="261"/>
        <end position="337"/>
    </location>
</feature>
<dbReference type="GO" id="GO:0008307">
    <property type="term" value="F:structural constituent of muscle"/>
    <property type="evidence" value="ECO:0007669"/>
    <property type="project" value="TreeGrafter"/>
</dbReference>
<dbReference type="InterPro" id="IPR036116">
    <property type="entry name" value="FN3_sf"/>
</dbReference>
<keyword evidence="1" id="KW-0677">Repeat</keyword>
<dbReference type="PROSITE" id="PS50853">
    <property type="entry name" value="FN3"/>
    <property type="match status" value="2"/>
</dbReference>
<feature type="domain" description="Fibronectin type-III" evidence="4">
    <location>
        <begin position="527"/>
        <end position="627"/>
    </location>
</feature>
<accession>A0A3B3V1K1</accession>
<keyword evidence="2" id="KW-0393">Immunoglobulin domain</keyword>
<reference evidence="5" key="1">
    <citation type="submission" date="2025-08" db="UniProtKB">
        <authorList>
            <consortium name="Ensembl"/>
        </authorList>
    </citation>
    <scope>IDENTIFICATION</scope>
</reference>
<evidence type="ECO:0000259" key="4">
    <source>
        <dbReference type="PROSITE" id="PS50853"/>
    </source>
</evidence>
<feature type="domain" description="Ig-like" evidence="3">
    <location>
        <begin position="1"/>
        <end position="66"/>
    </location>
</feature>
<dbReference type="SUPFAM" id="SSF48726">
    <property type="entry name" value="Immunoglobulin"/>
    <property type="match status" value="3"/>
</dbReference>
<feature type="domain" description="Fibronectin type-III" evidence="4">
    <location>
        <begin position="413"/>
        <end position="508"/>
    </location>
</feature>
<dbReference type="FunFam" id="2.60.40.10:FF:000135">
    <property type="entry name" value="Titin a"/>
    <property type="match status" value="1"/>
</dbReference>
<dbReference type="SMART" id="SM00409">
    <property type="entry name" value="IG"/>
    <property type="match status" value="3"/>
</dbReference>
<organism evidence="5 6">
    <name type="scientific">Poecilia latipinna</name>
    <name type="common">sailfin molly</name>
    <dbReference type="NCBI Taxonomy" id="48699"/>
    <lineage>
        <taxon>Eukaryota</taxon>
        <taxon>Metazoa</taxon>
        <taxon>Chordata</taxon>
        <taxon>Craniata</taxon>
        <taxon>Vertebrata</taxon>
        <taxon>Euteleostomi</taxon>
        <taxon>Actinopterygii</taxon>
        <taxon>Neopterygii</taxon>
        <taxon>Teleostei</taxon>
        <taxon>Neoteleostei</taxon>
        <taxon>Acanthomorphata</taxon>
        <taxon>Ovalentaria</taxon>
        <taxon>Atherinomorphae</taxon>
        <taxon>Cyprinodontiformes</taxon>
        <taxon>Poeciliidae</taxon>
        <taxon>Poeciliinae</taxon>
        <taxon>Poecilia</taxon>
    </lineage>
</organism>
<keyword evidence="6" id="KW-1185">Reference proteome</keyword>
<dbReference type="FunFam" id="2.60.40.10:FF:000031">
    <property type="entry name" value="Myosin-binding protein C, slow type"/>
    <property type="match status" value="1"/>
</dbReference>
<feature type="domain" description="Ig-like" evidence="3">
    <location>
        <begin position="156"/>
        <end position="247"/>
    </location>
</feature>
<evidence type="ECO:0000259" key="3">
    <source>
        <dbReference type="PROSITE" id="PS50835"/>
    </source>
</evidence>
<dbReference type="PRINTS" id="PR00014">
    <property type="entry name" value="FNTYPEIII"/>
</dbReference>
<dbReference type="GO" id="GO:0048738">
    <property type="term" value="P:cardiac muscle tissue development"/>
    <property type="evidence" value="ECO:0007669"/>
    <property type="project" value="TreeGrafter"/>
</dbReference>
<evidence type="ECO:0000313" key="5">
    <source>
        <dbReference type="Ensembl" id="ENSPLAP00000019605.1"/>
    </source>
</evidence>
<dbReference type="SUPFAM" id="SSF49265">
    <property type="entry name" value="Fibronectin type III"/>
    <property type="match status" value="3"/>
</dbReference>
<dbReference type="Pfam" id="PF07679">
    <property type="entry name" value="I-set"/>
    <property type="match status" value="3"/>
</dbReference>
<evidence type="ECO:0000256" key="1">
    <source>
        <dbReference type="ARBA" id="ARBA00022737"/>
    </source>
</evidence>
<dbReference type="InterPro" id="IPR003961">
    <property type="entry name" value="FN3_dom"/>
</dbReference>
<proteinExistence type="predicted"/>
<dbReference type="InterPro" id="IPR003599">
    <property type="entry name" value="Ig_sub"/>
</dbReference>
<dbReference type="PROSITE" id="PS50835">
    <property type="entry name" value="IG_LIKE"/>
    <property type="match status" value="3"/>
</dbReference>
<reference evidence="5" key="2">
    <citation type="submission" date="2025-09" db="UniProtKB">
        <authorList>
            <consortium name="Ensembl"/>
        </authorList>
    </citation>
    <scope>IDENTIFICATION</scope>
</reference>
<dbReference type="InterPro" id="IPR007110">
    <property type="entry name" value="Ig-like_dom"/>
</dbReference>
<evidence type="ECO:0008006" key="7">
    <source>
        <dbReference type="Google" id="ProtNLM"/>
    </source>
</evidence>
<evidence type="ECO:0000313" key="6">
    <source>
        <dbReference type="Proteomes" id="UP000261500"/>
    </source>
</evidence>
<dbReference type="FunFam" id="2.60.40.10:FF:000002">
    <property type="entry name" value="Titin a"/>
    <property type="match status" value="2"/>
</dbReference>
<dbReference type="AlphaFoldDB" id="A0A3B3V1K1"/>